<name>A0ABQ8VCA6_9AGAR</name>
<gene>
    <name evidence="2" type="ORF">C8R41DRAFT_416029</name>
</gene>
<protein>
    <recommendedName>
        <fullName evidence="4">Apple domain-containing protein</fullName>
    </recommendedName>
</protein>
<keyword evidence="3" id="KW-1185">Reference proteome</keyword>
<evidence type="ECO:0000256" key="1">
    <source>
        <dbReference type="SAM" id="MobiDB-lite"/>
    </source>
</evidence>
<sequence length="248" mass="26439">MSCISLQHYRTNLLVPTDITSHFIFSIMMRTCVLLALLCTPALTRFISRSDDFESTEVVVASLSASNHHGAPFPPGSHGSRAGWYYGDDPSSTSVDGLPWLGDKDLCAVLKKSPDAIQCPTRASKPTKTYGRRSAAVSDPTPSPSTTPTPTYVTVFSGLDASVQGSGYITYGLVDSVSDCETFCNTVSNCIFFNSYYDVNGKDVSPKLTCSLYSVVHTAADATNTGGQTEPDGSVDYISDSSGYALST</sequence>
<feature type="region of interest" description="Disordered" evidence="1">
    <location>
        <begin position="122"/>
        <end position="149"/>
    </location>
</feature>
<organism evidence="2 3">
    <name type="scientific">Lentinula lateritia</name>
    <dbReference type="NCBI Taxonomy" id="40482"/>
    <lineage>
        <taxon>Eukaryota</taxon>
        <taxon>Fungi</taxon>
        <taxon>Dikarya</taxon>
        <taxon>Basidiomycota</taxon>
        <taxon>Agaricomycotina</taxon>
        <taxon>Agaricomycetes</taxon>
        <taxon>Agaricomycetidae</taxon>
        <taxon>Agaricales</taxon>
        <taxon>Marasmiineae</taxon>
        <taxon>Omphalotaceae</taxon>
        <taxon>Lentinula</taxon>
    </lineage>
</organism>
<evidence type="ECO:0000313" key="3">
    <source>
        <dbReference type="Proteomes" id="UP001150217"/>
    </source>
</evidence>
<proteinExistence type="predicted"/>
<dbReference type="Proteomes" id="UP001150217">
    <property type="component" value="Unassembled WGS sequence"/>
</dbReference>
<reference evidence="2" key="1">
    <citation type="submission" date="2022-08" db="EMBL/GenBank/DDBJ databases">
        <title>A Global Phylogenomic Analysis of the Shiitake Genus Lentinula.</title>
        <authorList>
            <consortium name="DOE Joint Genome Institute"/>
            <person name="Sierra-Patev S."/>
            <person name="Min B."/>
            <person name="Naranjo-Ortiz M."/>
            <person name="Looney B."/>
            <person name="Konkel Z."/>
            <person name="Slot J.C."/>
            <person name="Sakamoto Y."/>
            <person name="Steenwyk J.L."/>
            <person name="Rokas A."/>
            <person name="Carro J."/>
            <person name="Camarero S."/>
            <person name="Ferreira P."/>
            <person name="Molpeceres G."/>
            <person name="Ruiz-Duenas F.J."/>
            <person name="Serrano A."/>
            <person name="Henrissat B."/>
            <person name="Drula E."/>
            <person name="Hughes K.W."/>
            <person name="Mata J.L."/>
            <person name="Ishikawa N.K."/>
            <person name="Vargas-Isla R."/>
            <person name="Ushijima S."/>
            <person name="Smith C.A."/>
            <person name="Ahrendt S."/>
            <person name="Andreopoulos W."/>
            <person name="He G."/>
            <person name="Labutti K."/>
            <person name="Lipzen A."/>
            <person name="Ng V."/>
            <person name="Riley R."/>
            <person name="Sandor L."/>
            <person name="Barry K."/>
            <person name="Martinez A.T."/>
            <person name="Xiao Y."/>
            <person name="Gibbons J.G."/>
            <person name="Terashima K."/>
            <person name="Grigoriev I.V."/>
            <person name="Hibbett D.S."/>
        </authorList>
    </citation>
    <scope>NUCLEOTIDE SEQUENCE</scope>
    <source>
        <strain evidence="2">RHP3577 ss4</strain>
    </source>
</reference>
<comment type="caution">
    <text evidence="2">The sequence shown here is derived from an EMBL/GenBank/DDBJ whole genome shotgun (WGS) entry which is preliminary data.</text>
</comment>
<dbReference type="EMBL" id="JANVFT010000048">
    <property type="protein sequence ID" value="KAJ4486982.1"/>
    <property type="molecule type" value="Genomic_DNA"/>
</dbReference>
<accession>A0ABQ8VCA6</accession>
<evidence type="ECO:0008006" key="4">
    <source>
        <dbReference type="Google" id="ProtNLM"/>
    </source>
</evidence>
<evidence type="ECO:0000313" key="2">
    <source>
        <dbReference type="EMBL" id="KAJ4486982.1"/>
    </source>
</evidence>